<dbReference type="PANTHER" id="PTHR24148:SF73">
    <property type="entry name" value="HET DOMAIN PROTEIN (AFU_ORTHOLOGUE AFUA_8G01020)"/>
    <property type="match status" value="1"/>
</dbReference>
<dbReference type="Pfam" id="PF06985">
    <property type="entry name" value="HET"/>
    <property type="match status" value="1"/>
</dbReference>
<feature type="domain" description="Heterokaryon incompatibility" evidence="1">
    <location>
        <begin position="60"/>
        <end position="243"/>
    </location>
</feature>
<protein>
    <submittedName>
        <fullName evidence="2">Heterokaryon incompatibility protein 6, OR allele</fullName>
    </submittedName>
</protein>
<reference evidence="2 3" key="1">
    <citation type="journal article" date="2019" name="Microbiol. Resour. Announc.">
        <title>High-quality draft genome sequence of Fusarium oxysporum f. sp. cubense strain 160527, a causal agent of Panama disease.</title>
        <authorList>
            <person name="Asai S."/>
            <person name="Ayukawa Y."/>
            <person name="Gan P."/>
            <person name="Masuda S."/>
            <person name="Komatsu K."/>
            <person name="Shirasu K."/>
            <person name="Arie T."/>
        </authorList>
    </citation>
    <scope>NUCLEOTIDE SEQUENCE [LARGE SCALE GENOMIC DNA]</scope>
    <source>
        <strain evidence="2 3">160527</strain>
    </source>
</reference>
<dbReference type="Proteomes" id="UP000320707">
    <property type="component" value="Unassembled WGS sequence"/>
</dbReference>
<dbReference type="PANTHER" id="PTHR24148">
    <property type="entry name" value="ANKYRIN REPEAT DOMAIN-CONTAINING PROTEIN 39 HOMOLOG-RELATED"/>
    <property type="match status" value="1"/>
</dbReference>
<name>A0A559L5C6_FUSOC</name>
<dbReference type="AlphaFoldDB" id="A0A559L5C6"/>
<dbReference type="InterPro" id="IPR052895">
    <property type="entry name" value="HetReg/Transcr_Mod"/>
</dbReference>
<organism evidence="2 3">
    <name type="scientific">Fusarium oxysporum f. sp. cubense</name>
    <dbReference type="NCBI Taxonomy" id="61366"/>
    <lineage>
        <taxon>Eukaryota</taxon>
        <taxon>Fungi</taxon>
        <taxon>Dikarya</taxon>
        <taxon>Ascomycota</taxon>
        <taxon>Pezizomycotina</taxon>
        <taxon>Sordariomycetes</taxon>
        <taxon>Hypocreomycetidae</taxon>
        <taxon>Hypocreales</taxon>
        <taxon>Nectriaceae</taxon>
        <taxon>Fusarium</taxon>
        <taxon>Fusarium oxysporum species complex</taxon>
    </lineage>
</organism>
<proteinExistence type="predicted"/>
<dbReference type="EMBL" id="SRMI01000006">
    <property type="protein sequence ID" value="TVY68141.1"/>
    <property type="molecule type" value="Genomic_DNA"/>
</dbReference>
<accession>A0A559L5C6</accession>
<comment type="caution">
    <text evidence="2">The sequence shown here is derived from an EMBL/GenBank/DDBJ whole genome shotgun (WGS) entry which is preliminary data.</text>
</comment>
<sequence length="651" mass="73608">MEQQGPHLTCDAQVPNTLFTYEPLQNPSEQIRLLRIQAQQPGTCLKMKLSVHNLADAQFYAMSYTWGVLEDLENVAVNGRLLSVTKNCHYALTQVRSYYSSNFGNSFFEDSPTSNYIWIDSICINQKDDTEKGHQVGMMGRIYGKASKVLACVGPHANNSERLGEVLNTEESASLRQSLARFAIDNPFMYENDEKIVGPIKTFVHSYTGRLGISEILFETEFRKSFFAFANQSYWSRVWIIQEIAATGRSGCRLEVFCGLDRFSRSELSLLFYIFGYLHDMRGSTDKDKAYDLKSRLLRHCFKYVMNKAGGNSKIRAEDVLFEIDQSFKCRQPEDRVYGVLSLMTWSSENGPPIQPVYGASTAFDLAERIINMQRHLYLEKVQDIMVALEIHHDEPQLENLVRTRSSTSQEDNDSRHNLLYQRLEDNFHCAMLSKNNTGQLTAVLVPSNGADFGSSVLDEKVSNLLCLSDKSSKMQLMYLGSQAVGILCSRAQAGDLIVEIHVEGGLLVLRRVDEGPIYDIVGQGILSANYCFPYGLTCKVRKLESWLRTLQDISVLRRKLEGGKSLATEELEFYQAAEKPKVEAQLQEALQAAKANFFTQLTFNIAPVDLMILVGQDLEKDGSRNAEKSLQRLTTEICGTVEIDRIPDLW</sequence>
<evidence type="ECO:0000259" key="1">
    <source>
        <dbReference type="Pfam" id="PF06985"/>
    </source>
</evidence>
<evidence type="ECO:0000313" key="2">
    <source>
        <dbReference type="EMBL" id="TVY68141.1"/>
    </source>
</evidence>
<gene>
    <name evidence="2" type="ORF">Focb16_v002112</name>
</gene>
<evidence type="ECO:0000313" key="3">
    <source>
        <dbReference type="Proteomes" id="UP000320707"/>
    </source>
</evidence>
<dbReference type="InterPro" id="IPR010730">
    <property type="entry name" value="HET"/>
</dbReference>